<dbReference type="EMBL" id="RKQZ01000001">
    <property type="protein sequence ID" value="RPF21497.1"/>
    <property type="molecule type" value="Genomic_DNA"/>
</dbReference>
<evidence type="ECO:0000259" key="1">
    <source>
        <dbReference type="Pfam" id="PF01636"/>
    </source>
</evidence>
<dbReference type="Gene3D" id="3.90.1200.10">
    <property type="match status" value="1"/>
</dbReference>
<evidence type="ECO:0000313" key="2">
    <source>
        <dbReference type="EMBL" id="RPF21497.1"/>
    </source>
</evidence>
<dbReference type="InterPro" id="IPR011009">
    <property type="entry name" value="Kinase-like_dom_sf"/>
</dbReference>
<dbReference type="OrthoDB" id="2570531at2"/>
<dbReference type="SUPFAM" id="SSF56112">
    <property type="entry name" value="Protein kinase-like (PK-like)"/>
    <property type="match status" value="1"/>
</dbReference>
<accession>A0A3N4YN15</accession>
<dbReference type="PANTHER" id="PTHR40086:SF1">
    <property type="entry name" value="CELL CYCLE REGULATOR CCRZ"/>
    <property type="match status" value="1"/>
</dbReference>
<proteinExistence type="predicted"/>
<dbReference type="AlphaFoldDB" id="A0A3N4YN15"/>
<dbReference type="PANTHER" id="PTHR40086">
    <property type="entry name" value="PHOSPHOTRANSFERASE YTMP-RELATED"/>
    <property type="match status" value="1"/>
</dbReference>
<dbReference type="Gene3D" id="3.30.200.20">
    <property type="entry name" value="Phosphorylase Kinase, domain 1"/>
    <property type="match status" value="1"/>
</dbReference>
<comment type="caution">
    <text evidence="2">The sequence shown here is derived from an EMBL/GenBank/DDBJ whole genome shotgun (WGS) entry which is preliminary data.</text>
</comment>
<sequence>MATYTSLNDVDVPLIQDRYGLPDDVQIEPLKGGAANSSFMLDAESTRYVLTILDNHDYDSAMALAKHTRALFDAGYPTTRIVPSVDGELVTLMGTRLILLKGWIDGHVADTLDADQIRTAGSHLARLHNLPADLVPVPVRTRRLTPEHHALIPDFADQEFAGWLQTRLAEVTEAEQGTDRALTLCHGDLFTDNLVLADDGAVTILDWETISLDDPVLDLGMAALGLAQVDGVLSLDRLGALISGYATERPQICDDLGQLGTEIVHAALIIAFHRYYRHNVRFPDPSKAMIHRELYAFVDSVPTTRALAVL</sequence>
<dbReference type="Pfam" id="PF01636">
    <property type="entry name" value="APH"/>
    <property type="match status" value="1"/>
</dbReference>
<gene>
    <name evidence="2" type="ORF">EDD34_2127</name>
</gene>
<dbReference type="InterPro" id="IPR002575">
    <property type="entry name" value="Aminoglycoside_PTrfase"/>
</dbReference>
<dbReference type="GO" id="GO:0016301">
    <property type="term" value="F:kinase activity"/>
    <property type="evidence" value="ECO:0007669"/>
    <property type="project" value="UniProtKB-KW"/>
</dbReference>
<organism evidence="2 3">
    <name type="scientific">Myceligenerans xiligouense</name>
    <dbReference type="NCBI Taxonomy" id="253184"/>
    <lineage>
        <taxon>Bacteria</taxon>
        <taxon>Bacillati</taxon>
        <taxon>Actinomycetota</taxon>
        <taxon>Actinomycetes</taxon>
        <taxon>Micrococcales</taxon>
        <taxon>Promicromonosporaceae</taxon>
        <taxon>Myceligenerans</taxon>
    </lineage>
</organism>
<feature type="domain" description="Aminoglycoside phosphotransferase" evidence="1">
    <location>
        <begin position="27"/>
        <end position="224"/>
    </location>
</feature>
<keyword evidence="2" id="KW-0418">Kinase</keyword>
<dbReference type="Proteomes" id="UP000280501">
    <property type="component" value="Unassembled WGS sequence"/>
</dbReference>
<dbReference type="RefSeq" id="WP_123814528.1">
    <property type="nucleotide sequence ID" value="NZ_RKQZ01000001.1"/>
</dbReference>
<keyword evidence="2" id="KW-0808">Transferase</keyword>
<dbReference type="InterPro" id="IPR052077">
    <property type="entry name" value="CcrZ_PhaseVar_Mediator"/>
</dbReference>
<evidence type="ECO:0000313" key="3">
    <source>
        <dbReference type="Proteomes" id="UP000280501"/>
    </source>
</evidence>
<reference evidence="2 3" key="1">
    <citation type="submission" date="2018-11" db="EMBL/GenBank/DDBJ databases">
        <title>Sequencing the genomes of 1000 actinobacteria strains.</title>
        <authorList>
            <person name="Klenk H.-P."/>
        </authorList>
    </citation>
    <scope>NUCLEOTIDE SEQUENCE [LARGE SCALE GENOMIC DNA]</scope>
    <source>
        <strain evidence="2 3">DSM 15700</strain>
    </source>
</reference>
<name>A0A3N4YN15_9MICO</name>
<keyword evidence="3" id="KW-1185">Reference proteome</keyword>
<protein>
    <submittedName>
        <fullName evidence="2">Homoserine kinase</fullName>
    </submittedName>
</protein>